<feature type="region of interest" description="Disordered" evidence="1">
    <location>
        <begin position="291"/>
        <end position="316"/>
    </location>
</feature>
<sequence length="451" mass="50518">MDQDLTFDIQSSWLYIGFSEKFRSNVFELRLCKILFVRGSSQKLVQSSLAWSREQERLAFCVSIVGASSLRVSKEKLKFRLSKVEAVLFELAECSSFGSFVEGSDNGTPFHVAAVAGSRNDNGSPRHTTTTAWSRDNGDSPLVRQPPPIIPQEPAMRLKSNDNGGLRNGDLQRNRTRGNDGLQWRIRETSQFMNGGNCRESTGWIASTLLGEEVFPRNGRAKTEFIISYSRTTYRGAETFGNDDPGSFLGRNATRNPKDAAFSGRQLAKEECEKKERRKTMMLSEIIMQCRKREKGEEPQERKRRGGRRDDIRNRNVAKGLREVDDGREGFVGPIDVSFPVREVDDGPPGNQLTSINCTLVDVGSPPQATSMAEEKFVFPPTSLSANQRQLGDVKQRFSLVEGDRGPSVCGEKDFSGNGDWAQAMERENVLHVVVEEWVIEAIPESNLMFN</sequence>
<proteinExistence type="predicted"/>
<dbReference type="AlphaFoldDB" id="A0AAQ3MFY5"/>
<keyword evidence="3" id="KW-1185">Reference proteome</keyword>
<feature type="region of interest" description="Disordered" evidence="1">
    <location>
        <begin position="116"/>
        <end position="177"/>
    </location>
</feature>
<feature type="compositionally biased region" description="Polar residues" evidence="1">
    <location>
        <begin position="119"/>
        <end position="134"/>
    </location>
</feature>
<evidence type="ECO:0000313" key="2">
    <source>
        <dbReference type="EMBL" id="WVY90474.1"/>
    </source>
</evidence>
<organism evidence="2 3">
    <name type="scientific">Vigna mungo</name>
    <name type="common">Black gram</name>
    <name type="synonym">Phaseolus mungo</name>
    <dbReference type="NCBI Taxonomy" id="3915"/>
    <lineage>
        <taxon>Eukaryota</taxon>
        <taxon>Viridiplantae</taxon>
        <taxon>Streptophyta</taxon>
        <taxon>Embryophyta</taxon>
        <taxon>Tracheophyta</taxon>
        <taxon>Spermatophyta</taxon>
        <taxon>Magnoliopsida</taxon>
        <taxon>eudicotyledons</taxon>
        <taxon>Gunneridae</taxon>
        <taxon>Pentapetalae</taxon>
        <taxon>rosids</taxon>
        <taxon>fabids</taxon>
        <taxon>Fabales</taxon>
        <taxon>Fabaceae</taxon>
        <taxon>Papilionoideae</taxon>
        <taxon>50 kb inversion clade</taxon>
        <taxon>NPAAA clade</taxon>
        <taxon>indigoferoid/millettioid clade</taxon>
        <taxon>Phaseoleae</taxon>
        <taxon>Vigna</taxon>
    </lineage>
</organism>
<dbReference type="EMBL" id="CP144690">
    <property type="protein sequence ID" value="WVY90474.1"/>
    <property type="molecule type" value="Genomic_DNA"/>
</dbReference>
<accession>A0AAQ3MFY5</accession>
<evidence type="ECO:0000313" key="3">
    <source>
        <dbReference type="Proteomes" id="UP001374535"/>
    </source>
</evidence>
<dbReference type="Proteomes" id="UP001374535">
    <property type="component" value="Chromosome 11"/>
</dbReference>
<reference evidence="2 3" key="1">
    <citation type="journal article" date="2023" name="Life. Sci Alliance">
        <title>Evolutionary insights into 3D genome organization and epigenetic landscape of Vigna mungo.</title>
        <authorList>
            <person name="Junaid A."/>
            <person name="Singh B."/>
            <person name="Bhatia S."/>
        </authorList>
    </citation>
    <scope>NUCLEOTIDE SEQUENCE [LARGE SCALE GENOMIC DNA]</scope>
    <source>
        <strain evidence="2">Urdbean</strain>
    </source>
</reference>
<name>A0AAQ3MFY5_VIGMU</name>
<evidence type="ECO:0000256" key="1">
    <source>
        <dbReference type="SAM" id="MobiDB-lite"/>
    </source>
</evidence>
<protein>
    <submittedName>
        <fullName evidence="2">Uncharacterized protein</fullName>
    </submittedName>
</protein>
<gene>
    <name evidence="2" type="ORF">V8G54_035988</name>
</gene>